<dbReference type="STRING" id="1511.CLOST_0777"/>
<feature type="chain" id="PRO_5038631860" description="ABC transporter substrate-binding protein" evidence="1">
    <location>
        <begin position="25"/>
        <end position="409"/>
    </location>
</feature>
<dbReference type="Proteomes" id="UP000007041">
    <property type="component" value="Chromosome"/>
</dbReference>
<sequence length="409" mass="45111">MKKKLLAILLILSMLMLSACSSQSGSTDANDEAGEANTTTEQTTVTFYGWGGSEVTNAWIDGYLTDAVAKKYNIKLERVGMNIDEILNLLLNEKQAGTDKGSIDIIWINGENFASAKENGLLFGPFASELENFSKYLDPNSPDVMFDFGVATEGYEVPFGKAQFVMVYDSSLLSQVPEDHKALLEMAKNNPGKFTYPAPPDFTGSAFVRNIIYDIVGYEQFLTMDADYDTVKSAIMPAMDYLKELKPYLWNEGKTYPASLSILDNMYADGEVFMTMDYNPNSASSRISTGEFPDATKTFIFDKGSIGNTHFVAIPFNSPNVEGAKAVINEIISVEAQAKKYDPSGWGDLPVLDNSKLSDDEKKVFDSIPLGKATLPQDELMSKRMPELPAKLVPIIEQIWMETIAAESN</sequence>
<dbReference type="BioCyc" id="CSTI499177:GJE9-821-MONOMER"/>
<accession>E3PWT8</accession>
<dbReference type="PIRSF" id="PIRSF029172">
    <property type="entry name" value="UCP029172_ABC_sbc_YnjB"/>
    <property type="match status" value="1"/>
</dbReference>
<dbReference type="Pfam" id="PF13416">
    <property type="entry name" value="SBP_bac_8"/>
    <property type="match status" value="1"/>
</dbReference>
<keyword evidence="3" id="KW-1185">Reference proteome</keyword>
<proteinExistence type="predicted"/>
<dbReference type="PANTHER" id="PTHR42779:SF1">
    <property type="entry name" value="PROTEIN YNJB"/>
    <property type="match status" value="1"/>
</dbReference>
<dbReference type="PANTHER" id="PTHR42779">
    <property type="entry name" value="PROTEIN YNJB"/>
    <property type="match status" value="1"/>
</dbReference>
<evidence type="ECO:0000313" key="2">
    <source>
        <dbReference type="EMBL" id="CBH20903.1"/>
    </source>
</evidence>
<dbReference type="HOGENOM" id="CLU_045122_0_0_9"/>
<reference evidence="3" key="1">
    <citation type="journal article" date="2010" name="BMC Genomics">
        <title>Clostridium sticklandii, a specialist in amino acid degradation:revisiting its metabolism through its genome sequence.</title>
        <authorList>
            <person name="Fonknechten N."/>
            <person name="Chaussonnerie S."/>
            <person name="Tricot S."/>
            <person name="Lajus A."/>
            <person name="Andreesen J.R."/>
            <person name="Perchat N."/>
            <person name="Pelletier E."/>
            <person name="Gouyvenoux M."/>
            <person name="Barbe V."/>
            <person name="Salanoubat M."/>
            <person name="Le Paslier D."/>
            <person name="Weissenbach J."/>
            <person name="Cohen G.N."/>
            <person name="Kreimeyer A."/>
        </authorList>
    </citation>
    <scope>NUCLEOTIDE SEQUENCE [LARGE SCALE GENOMIC DNA]</scope>
    <source>
        <strain evidence="3">ATCC 12662 / DSM 519 / JCM 1433 / CCUG 9281 / NCIMB 10654 / HF</strain>
    </source>
</reference>
<name>E3PWT8_ACESD</name>
<evidence type="ECO:0008006" key="4">
    <source>
        <dbReference type="Google" id="ProtNLM"/>
    </source>
</evidence>
<dbReference type="EMBL" id="FP565809">
    <property type="protein sequence ID" value="CBH20903.1"/>
    <property type="molecule type" value="Genomic_DNA"/>
</dbReference>
<feature type="signal peptide" evidence="1">
    <location>
        <begin position="1"/>
        <end position="24"/>
    </location>
</feature>
<protein>
    <recommendedName>
        <fullName evidence="4">ABC transporter substrate-binding protein</fullName>
    </recommendedName>
</protein>
<keyword evidence="1" id="KW-0732">Signal</keyword>
<dbReference type="NCBIfam" id="NF008633">
    <property type="entry name" value="PRK11622.1"/>
    <property type="match status" value="1"/>
</dbReference>
<dbReference type="InterPro" id="IPR027020">
    <property type="entry name" value="YnjB"/>
</dbReference>
<dbReference type="Gene3D" id="3.40.190.10">
    <property type="entry name" value="Periplasmic binding protein-like II"/>
    <property type="match status" value="2"/>
</dbReference>
<gene>
    <name evidence="2" type="ordered locus">CLOST_0777</name>
</gene>
<evidence type="ECO:0000313" key="3">
    <source>
        <dbReference type="Proteomes" id="UP000007041"/>
    </source>
</evidence>
<dbReference type="KEGG" id="cst:CLOST_0777"/>
<organism evidence="2 3">
    <name type="scientific">Acetoanaerobium sticklandii (strain ATCC 12662 / DSM 519 / JCM 1433 / CCUG 9281 / NCIMB 10654 / HF)</name>
    <name type="common">Clostridium sticklandii</name>
    <dbReference type="NCBI Taxonomy" id="499177"/>
    <lineage>
        <taxon>Bacteria</taxon>
        <taxon>Bacillati</taxon>
        <taxon>Bacillota</taxon>
        <taxon>Clostridia</taxon>
        <taxon>Peptostreptococcales</taxon>
        <taxon>Filifactoraceae</taxon>
        <taxon>Acetoanaerobium</taxon>
    </lineage>
</organism>
<dbReference type="eggNOG" id="COG4134">
    <property type="taxonomic scope" value="Bacteria"/>
</dbReference>
<dbReference type="PROSITE" id="PS51257">
    <property type="entry name" value="PROKAR_LIPOPROTEIN"/>
    <property type="match status" value="1"/>
</dbReference>
<evidence type="ECO:0000256" key="1">
    <source>
        <dbReference type="SAM" id="SignalP"/>
    </source>
</evidence>
<dbReference type="InterPro" id="IPR006059">
    <property type="entry name" value="SBP"/>
</dbReference>
<dbReference type="AlphaFoldDB" id="E3PWT8"/>
<dbReference type="SUPFAM" id="SSF53850">
    <property type="entry name" value="Periplasmic binding protein-like II"/>
    <property type="match status" value="1"/>
</dbReference>